<dbReference type="SUPFAM" id="SSF54637">
    <property type="entry name" value="Thioesterase/thiol ester dehydrase-isomerase"/>
    <property type="match status" value="1"/>
</dbReference>
<dbReference type="EMBL" id="BAUW01000009">
    <property type="protein sequence ID" value="GAE44502.1"/>
    <property type="molecule type" value="Genomic_DNA"/>
</dbReference>
<comment type="caution">
    <text evidence="2">The sequence shown here is derived from an EMBL/GenBank/DDBJ whole genome shotgun (WGS) entry which is preliminary data.</text>
</comment>
<accession>W4RK43</accession>
<dbReference type="PANTHER" id="PTHR36934:SF1">
    <property type="entry name" value="THIOESTERASE DOMAIN-CONTAINING PROTEIN"/>
    <property type="match status" value="1"/>
</dbReference>
<sequence>MLDGLIAGRTASIGFIVTPDMFARFEGKVVHPVYSTVSMVYHMEWVSRQIIVPFLEDHEEGMGGAATVKHIAPCTEGAEVTVTATVTGLRANTILTNVRAESNGRLIGVGEVKQVVLPKEKITELLTGS</sequence>
<dbReference type="InterPro" id="IPR025540">
    <property type="entry name" value="FlK"/>
</dbReference>
<dbReference type="Proteomes" id="UP000018949">
    <property type="component" value="Unassembled WGS sequence"/>
</dbReference>
<keyword evidence="3" id="KW-1185">Reference proteome</keyword>
<gene>
    <name evidence="2" type="ORF">JCM21738_1219</name>
</gene>
<evidence type="ECO:0000259" key="1">
    <source>
        <dbReference type="Pfam" id="PF22636"/>
    </source>
</evidence>
<feature type="domain" description="Fluoroacetyl-CoA-specific thioesterase-like" evidence="1">
    <location>
        <begin position="17"/>
        <end position="120"/>
    </location>
</feature>
<dbReference type="Pfam" id="PF22636">
    <property type="entry name" value="FlK"/>
    <property type="match status" value="1"/>
</dbReference>
<dbReference type="eggNOG" id="COG5496">
    <property type="taxonomic scope" value="Bacteria"/>
</dbReference>
<dbReference type="AlphaFoldDB" id="W4RK43"/>
<reference evidence="2 3" key="1">
    <citation type="submission" date="2013-12" db="EMBL/GenBank/DDBJ databases">
        <title>NBRP : Genome information of microbial organism related human and environment.</title>
        <authorList>
            <person name="Hattori M."/>
            <person name="Oshima K."/>
            <person name="Inaba H."/>
            <person name="Suda W."/>
            <person name="Sakamoto M."/>
            <person name="Iino T."/>
            <person name="Kitahara M."/>
            <person name="Oshida Y."/>
            <person name="Iida T."/>
            <person name="Kudo T."/>
            <person name="Itoh T."/>
            <person name="Ahmed I."/>
            <person name="Ohkuma M."/>
        </authorList>
    </citation>
    <scope>NUCLEOTIDE SEQUENCE [LARGE SCALE GENOMIC DNA]</scope>
    <source>
        <strain evidence="2 3">JCM 21738</strain>
    </source>
</reference>
<proteinExistence type="predicted"/>
<evidence type="ECO:0000313" key="3">
    <source>
        <dbReference type="Proteomes" id="UP000018949"/>
    </source>
</evidence>
<dbReference type="InterPro" id="IPR029069">
    <property type="entry name" value="HotDog_dom_sf"/>
</dbReference>
<dbReference type="InterPro" id="IPR054485">
    <property type="entry name" value="FlK-like_dom"/>
</dbReference>
<protein>
    <recommendedName>
        <fullName evidence="1">Fluoroacetyl-CoA-specific thioesterase-like domain-containing protein</fullName>
    </recommendedName>
</protein>
<dbReference type="RefSeq" id="WP_023614758.1">
    <property type="nucleotide sequence ID" value="NZ_BAUW01000009.1"/>
</dbReference>
<dbReference type="Gene3D" id="3.10.129.10">
    <property type="entry name" value="Hotdog Thioesterase"/>
    <property type="match status" value="1"/>
</dbReference>
<dbReference type="PANTHER" id="PTHR36934">
    <property type="entry name" value="BLR0278 PROTEIN"/>
    <property type="match status" value="1"/>
</dbReference>
<organism evidence="2 3">
    <name type="scientific">Mesobacillus boroniphilus JCM 21738</name>
    <dbReference type="NCBI Taxonomy" id="1294265"/>
    <lineage>
        <taxon>Bacteria</taxon>
        <taxon>Bacillati</taxon>
        <taxon>Bacillota</taxon>
        <taxon>Bacilli</taxon>
        <taxon>Bacillales</taxon>
        <taxon>Bacillaceae</taxon>
        <taxon>Mesobacillus</taxon>
    </lineage>
</organism>
<evidence type="ECO:0000313" key="2">
    <source>
        <dbReference type="EMBL" id="GAE44502.1"/>
    </source>
</evidence>
<name>W4RK43_9BACI</name>